<evidence type="ECO:0000256" key="1">
    <source>
        <dbReference type="ARBA" id="ARBA00009725"/>
    </source>
</evidence>
<protein>
    <recommendedName>
        <fullName evidence="4">tRNA N(3)-methylcytidine methyltransferase</fullName>
        <ecNumber evidence="4">2.1.1.-</ecNumber>
    </recommendedName>
</protein>
<accession>A0A7S0PPF6</accession>
<organism evidence="7">
    <name type="scientific">Ostreococcus mediterraneus</name>
    <dbReference type="NCBI Taxonomy" id="1486918"/>
    <lineage>
        <taxon>Eukaryota</taxon>
        <taxon>Viridiplantae</taxon>
        <taxon>Chlorophyta</taxon>
        <taxon>Mamiellophyceae</taxon>
        <taxon>Mamiellales</taxon>
        <taxon>Bathycoccaceae</taxon>
        <taxon>Ostreococcus</taxon>
    </lineage>
</organism>
<keyword evidence="2 4" id="KW-0489">Methyltransferase</keyword>
<evidence type="ECO:0000313" key="7">
    <source>
        <dbReference type="EMBL" id="CAD8582814.1"/>
    </source>
</evidence>
<dbReference type="GO" id="GO:0032259">
    <property type="term" value="P:methylation"/>
    <property type="evidence" value="ECO:0007669"/>
    <property type="project" value="UniProtKB-KW"/>
</dbReference>
<dbReference type="PANTHER" id="PTHR22809:SF5">
    <property type="entry name" value="TRNA N(3)-METHYLCYTIDINE METHYLTRANSFERASE METTL6"/>
    <property type="match status" value="1"/>
</dbReference>
<dbReference type="PIRSF" id="PIRSF037755">
    <property type="entry name" value="Mettl2_prd"/>
    <property type="match status" value="1"/>
</dbReference>
<dbReference type="EMBL" id="HBEW01004843">
    <property type="protein sequence ID" value="CAD8582814.1"/>
    <property type="molecule type" value="Transcribed_RNA"/>
</dbReference>
<dbReference type="InterPro" id="IPR026113">
    <property type="entry name" value="METTL2/6/8-like"/>
</dbReference>
<name>A0A7S0PPF6_9CHLO</name>
<dbReference type="SUPFAM" id="SSF53335">
    <property type="entry name" value="S-adenosyl-L-methionine-dependent methyltransferases"/>
    <property type="match status" value="1"/>
</dbReference>
<dbReference type="Gene3D" id="3.40.50.150">
    <property type="entry name" value="Vaccinia Virus protein VP39"/>
    <property type="match status" value="1"/>
</dbReference>
<comment type="function">
    <text evidence="4">S-adenosyl-L-methionine-dependent methyltransferase.</text>
</comment>
<evidence type="ECO:0000256" key="2">
    <source>
        <dbReference type="ARBA" id="ARBA00022603"/>
    </source>
</evidence>
<evidence type="ECO:0000256" key="4">
    <source>
        <dbReference type="PIRNR" id="PIRNR037755"/>
    </source>
</evidence>
<dbReference type="Pfam" id="PF08242">
    <property type="entry name" value="Methyltransf_12"/>
    <property type="match status" value="1"/>
</dbReference>
<comment type="similarity">
    <text evidence="1 4">Belongs to the methyltransferase superfamily. METL family.</text>
</comment>
<feature type="domain" description="Methyltransferase type 12" evidence="6">
    <location>
        <begin position="87"/>
        <end position="189"/>
    </location>
</feature>
<dbReference type="CDD" id="cd02440">
    <property type="entry name" value="AdoMet_MTases"/>
    <property type="match status" value="1"/>
</dbReference>
<dbReference type="GO" id="GO:0008173">
    <property type="term" value="F:RNA methyltransferase activity"/>
    <property type="evidence" value="ECO:0007669"/>
    <property type="project" value="UniProtKB-ARBA"/>
</dbReference>
<evidence type="ECO:0000259" key="6">
    <source>
        <dbReference type="Pfam" id="PF08242"/>
    </source>
</evidence>
<evidence type="ECO:0000256" key="5">
    <source>
        <dbReference type="SAM" id="MobiDB-lite"/>
    </source>
</evidence>
<dbReference type="EC" id="2.1.1.-" evidence="4"/>
<dbReference type="AlphaFoldDB" id="A0A7S0PPF6"/>
<dbReference type="GO" id="GO:0008757">
    <property type="term" value="F:S-adenosylmethionine-dependent methyltransferase activity"/>
    <property type="evidence" value="ECO:0007669"/>
    <property type="project" value="UniProtKB-ARBA"/>
</dbReference>
<dbReference type="InterPro" id="IPR013217">
    <property type="entry name" value="Methyltransf_12"/>
</dbReference>
<dbReference type="PANTHER" id="PTHR22809">
    <property type="entry name" value="METHYLTRANSFERASE-RELATED"/>
    <property type="match status" value="1"/>
</dbReference>
<evidence type="ECO:0000256" key="3">
    <source>
        <dbReference type="ARBA" id="ARBA00022679"/>
    </source>
</evidence>
<reference evidence="7" key="1">
    <citation type="submission" date="2021-01" db="EMBL/GenBank/DDBJ databases">
        <authorList>
            <person name="Corre E."/>
            <person name="Pelletier E."/>
            <person name="Niang G."/>
            <person name="Scheremetjew M."/>
            <person name="Finn R."/>
            <person name="Kale V."/>
            <person name="Holt S."/>
            <person name="Cochrane G."/>
            <person name="Meng A."/>
            <person name="Brown T."/>
            <person name="Cohen L."/>
        </authorList>
    </citation>
    <scope>NUCLEOTIDE SEQUENCE</scope>
    <source>
        <strain evidence="7">Clade-D-RCC2572</strain>
    </source>
</reference>
<keyword evidence="3 4" id="KW-0808">Transferase</keyword>
<sequence>MTSTPVASEFFRNKYEREARKNWDVFYKRHGENFFKDRHWLAREWPEVFSRAEPSSTAPDLSHERMEFRRGPAPAYVTDDLTPRVFLEIGCGAGNTVFPLLELDAAATVYCCDFSARAVDLVKKRAATLPECDRSRVKAFVCDATCEALLDNVPAKSVDVATLIFALSAMSKPKMEYALRNLSTVMRDDQRGAICVRDYAAGDLAQERFDGKDAQKLSENFYVRSDGTRAYYFTHEDLTKLFSDQGMEMREMFVHERTITNRGQALDMNRRWVQASFASAKTSAETFEPPPPEKNVSPWATSS</sequence>
<proteinExistence type="inferred from homology"/>
<gene>
    <name evidence="7" type="ORF">OMED0929_LOCUS4055</name>
</gene>
<dbReference type="InterPro" id="IPR029063">
    <property type="entry name" value="SAM-dependent_MTases_sf"/>
</dbReference>
<feature type="region of interest" description="Disordered" evidence="5">
    <location>
        <begin position="280"/>
        <end position="303"/>
    </location>
</feature>